<gene>
    <name evidence="9" type="ORF">DHW61_03290</name>
</gene>
<feature type="transmembrane region" description="Helical" evidence="7">
    <location>
        <begin position="173"/>
        <end position="201"/>
    </location>
</feature>
<evidence type="ECO:0000259" key="8">
    <source>
        <dbReference type="PROSITE" id="PS50928"/>
    </source>
</evidence>
<keyword evidence="6 7" id="KW-0472">Membrane</keyword>
<keyword evidence="2 7" id="KW-0813">Transport</keyword>
<dbReference type="EMBL" id="DPVV01000117">
    <property type="protein sequence ID" value="HCL01430.1"/>
    <property type="molecule type" value="Genomic_DNA"/>
</dbReference>
<evidence type="ECO:0000256" key="4">
    <source>
        <dbReference type="ARBA" id="ARBA00022692"/>
    </source>
</evidence>
<sequence length="314" mass="35980">MNNNKVIKNRTIKKLWSQRYLYLFLLPAIIWVIVICYGPMVGLYMSFVNYIPTGKPFLEELFTSQFVGLDWFKYFFQNSDFAIIMRNTLGMSFLTILLSFPAPIILALALNEVKNLKFKKFVQTSSYLPYFISWVIASNIFITILSGDGVINNILMGLGLVKEPVYFFQEGKYFWWIIAFANTWKIMGYNAIIYLASISGIDQQQYEAADIDGATRLQKMWYITLAALKPTISILLILAIGNLMNAGFEQQLIMQNDSIMDYADVIDTYVFRYGLRKGEFSYASAVGMFKSIVSFTLLSLANIITKKFGEEGLF</sequence>
<dbReference type="GO" id="GO:0055085">
    <property type="term" value="P:transmembrane transport"/>
    <property type="evidence" value="ECO:0007669"/>
    <property type="project" value="InterPro"/>
</dbReference>
<feature type="transmembrane region" description="Helical" evidence="7">
    <location>
        <begin position="282"/>
        <end position="304"/>
    </location>
</feature>
<protein>
    <submittedName>
        <fullName evidence="9">Protein lplB</fullName>
    </submittedName>
</protein>
<comment type="similarity">
    <text evidence="7">Belongs to the binding-protein-dependent transport system permease family.</text>
</comment>
<dbReference type="CDD" id="cd06261">
    <property type="entry name" value="TM_PBP2"/>
    <property type="match status" value="1"/>
</dbReference>
<evidence type="ECO:0000256" key="7">
    <source>
        <dbReference type="RuleBase" id="RU363032"/>
    </source>
</evidence>
<feature type="transmembrane region" description="Helical" evidence="7">
    <location>
        <begin position="221"/>
        <end position="244"/>
    </location>
</feature>
<reference evidence="9 10" key="1">
    <citation type="journal article" date="2018" name="Nat. Biotechnol.">
        <title>A standardized bacterial taxonomy based on genome phylogeny substantially revises the tree of life.</title>
        <authorList>
            <person name="Parks D.H."/>
            <person name="Chuvochina M."/>
            <person name="Waite D.W."/>
            <person name="Rinke C."/>
            <person name="Skarshewski A."/>
            <person name="Chaumeil P.A."/>
            <person name="Hugenholtz P."/>
        </authorList>
    </citation>
    <scope>NUCLEOTIDE SEQUENCE [LARGE SCALE GENOMIC DNA]</scope>
    <source>
        <strain evidence="9">UBA11728</strain>
    </source>
</reference>
<evidence type="ECO:0000256" key="1">
    <source>
        <dbReference type="ARBA" id="ARBA00004651"/>
    </source>
</evidence>
<comment type="subcellular location">
    <subcellularLocation>
        <location evidence="1 7">Cell membrane</location>
        <topology evidence="1 7">Multi-pass membrane protein</topology>
    </subcellularLocation>
</comment>
<evidence type="ECO:0000256" key="5">
    <source>
        <dbReference type="ARBA" id="ARBA00022989"/>
    </source>
</evidence>
<dbReference type="GO" id="GO:0005886">
    <property type="term" value="C:plasma membrane"/>
    <property type="evidence" value="ECO:0007669"/>
    <property type="project" value="UniProtKB-SubCell"/>
</dbReference>
<keyword evidence="4 7" id="KW-0812">Transmembrane</keyword>
<dbReference type="PANTHER" id="PTHR43227:SF11">
    <property type="entry name" value="BLL4140 PROTEIN"/>
    <property type="match status" value="1"/>
</dbReference>
<keyword evidence="3" id="KW-1003">Cell membrane</keyword>
<dbReference type="Proteomes" id="UP000262969">
    <property type="component" value="Unassembled WGS sequence"/>
</dbReference>
<accession>A0A3D2X2R5</accession>
<evidence type="ECO:0000256" key="6">
    <source>
        <dbReference type="ARBA" id="ARBA00023136"/>
    </source>
</evidence>
<dbReference type="PANTHER" id="PTHR43227">
    <property type="entry name" value="BLL4140 PROTEIN"/>
    <property type="match status" value="1"/>
</dbReference>
<dbReference type="PROSITE" id="PS50928">
    <property type="entry name" value="ABC_TM1"/>
    <property type="match status" value="1"/>
</dbReference>
<evidence type="ECO:0000313" key="10">
    <source>
        <dbReference type="Proteomes" id="UP000262969"/>
    </source>
</evidence>
<name>A0A3D2X2R5_9FIRM</name>
<dbReference type="InterPro" id="IPR000515">
    <property type="entry name" value="MetI-like"/>
</dbReference>
<feature type="domain" description="ABC transmembrane type-1" evidence="8">
    <location>
        <begin position="85"/>
        <end position="301"/>
    </location>
</feature>
<proteinExistence type="inferred from homology"/>
<keyword evidence="5 7" id="KW-1133">Transmembrane helix</keyword>
<comment type="caution">
    <text evidence="9">The sequence shown here is derived from an EMBL/GenBank/DDBJ whole genome shotgun (WGS) entry which is preliminary data.</text>
</comment>
<dbReference type="AlphaFoldDB" id="A0A3D2X2R5"/>
<dbReference type="InterPro" id="IPR035906">
    <property type="entry name" value="MetI-like_sf"/>
</dbReference>
<dbReference type="Gene3D" id="1.10.3720.10">
    <property type="entry name" value="MetI-like"/>
    <property type="match status" value="1"/>
</dbReference>
<feature type="transmembrane region" description="Helical" evidence="7">
    <location>
        <begin position="88"/>
        <end position="110"/>
    </location>
</feature>
<feature type="transmembrane region" description="Helical" evidence="7">
    <location>
        <begin position="130"/>
        <end position="161"/>
    </location>
</feature>
<evidence type="ECO:0000256" key="2">
    <source>
        <dbReference type="ARBA" id="ARBA00022448"/>
    </source>
</evidence>
<dbReference type="Pfam" id="PF00528">
    <property type="entry name" value="BPD_transp_1"/>
    <property type="match status" value="1"/>
</dbReference>
<organism evidence="9 10">
    <name type="scientific">Lachnoclostridium phytofermentans</name>
    <dbReference type="NCBI Taxonomy" id="66219"/>
    <lineage>
        <taxon>Bacteria</taxon>
        <taxon>Bacillati</taxon>
        <taxon>Bacillota</taxon>
        <taxon>Clostridia</taxon>
        <taxon>Lachnospirales</taxon>
        <taxon>Lachnospiraceae</taxon>
    </lineage>
</organism>
<feature type="transmembrane region" description="Helical" evidence="7">
    <location>
        <begin position="20"/>
        <end position="45"/>
    </location>
</feature>
<dbReference type="InterPro" id="IPR050809">
    <property type="entry name" value="UgpAE/MalFG_permease"/>
</dbReference>
<dbReference type="SUPFAM" id="SSF161098">
    <property type="entry name" value="MetI-like"/>
    <property type="match status" value="1"/>
</dbReference>
<evidence type="ECO:0000313" key="9">
    <source>
        <dbReference type="EMBL" id="HCL01430.1"/>
    </source>
</evidence>
<evidence type="ECO:0000256" key="3">
    <source>
        <dbReference type="ARBA" id="ARBA00022475"/>
    </source>
</evidence>